<dbReference type="SUPFAM" id="SSF52833">
    <property type="entry name" value="Thioredoxin-like"/>
    <property type="match status" value="2"/>
</dbReference>
<gene>
    <name evidence="6" type="ORF">AHMF7616_04486</name>
</gene>
<keyword evidence="7" id="KW-1185">Reference proteome</keyword>
<evidence type="ECO:0000313" key="7">
    <source>
        <dbReference type="Proteomes" id="UP000253919"/>
    </source>
</evidence>
<feature type="chain" id="PRO_5016672174" evidence="4">
    <location>
        <begin position="29"/>
        <end position="376"/>
    </location>
</feature>
<dbReference type="CDD" id="cd02966">
    <property type="entry name" value="TlpA_like_family"/>
    <property type="match status" value="1"/>
</dbReference>
<evidence type="ECO:0000256" key="3">
    <source>
        <dbReference type="ARBA" id="ARBA00023284"/>
    </source>
</evidence>
<dbReference type="CDD" id="cd02969">
    <property type="entry name" value="PRX_like1"/>
    <property type="match status" value="1"/>
</dbReference>
<dbReference type="InterPro" id="IPR036249">
    <property type="entry name" value="Thioredoxin-like_sf"/>
</dbReference>
<evidence type="ECO:0000256" key="4">
    <source>
        <dbReference type="SAM" id="SignalP"/>
    </source>
</evidence>
<protein>
    <submittedName>
        <fullName evidence="6">Thiol-disulfide oxidoreductase ResA</fullName>
    </submittedName>
</protein>
<feature type="signal peptide" evidence="4">
    <location>
        <begin position="1"/>
        <end position="28"/>
    </location>
</feature>
<evidence type="ECO:0000256" key="2">
    <source>
        <dbReference type="ARBA" id="ARBA00022748"/>
    </source>
</evidence>
<dbReference type="InterPro" id="IPR013766">
    <property type="entry name" value="Thioredoxin_domain"/>
</dbReference>
<evidence type="ECO:0000256" key="1">
    <source>
        <dbReference type="ARBA" id="ARBA00004196"/>
    </source>
</evidence>
<organism evidence="6 7">
    <name type="scientific">Adhaeribacter pallidiroseus</name>
    <dbReference type="NCBI Taxonomy" id="2072847"/>
    <lineage>
        <taxon>Bacteria</taxon>
        <taxon>Pseudomonadati</taxon>
        <taxon>Bacteroidota</taxon>
        <taxon>Cytophagia</taxon>
        <taxon>Cytophagales</taxon>
        <taxon>Hymenobacteraceae</taxon>
        <taxon>Adhaeribacter</taxon>
    </lineage>
</organism>
<dbReference type="Pfam" id="PF08534">
    <property type="entry name" value="Redoxin"/>
    <property type="match status" value="2"/>
</dbReference>
<keyword evidence="2" id="KW-0201">Cytochrome c-type biogenesis</keyword>
<dbReference type="InterPro" id="IPR017937">
    <property type="entry name" value="Thioredoxin_CS"/>
</dbReference>
<dbReference type="GO" id="GO:0030313">
    <property type="term" value="C:cell envelope"/>
    <property type="evidence" value="ECO:0007669"/>
    <property type="project" value="UniProtKB-SubCell"/>
</dbReference>
<dbReference type="RefSeq" id="WP_199474306.1">
    <property type="nucleotide sequence ID" value="NZ_QASA01000001.1"/>
</dbReference>
<comment type="caution">
    <text evidence="6">The sequence shown here is derived from an EMBL/GenBank/DDBJ whole genome shotgun (WGS) entry which is preliminary data.</text>
</comment>
<dbReference type="Proteomes" id="UP000253919">
    <property type="component" value="Unassembled WGS sequence"/>
</dbReference>
<keyword evidence="3" id="KW-0676">Redox-active center</keyword>
<dbReference type="AlphaFoldDB" id="A0A369QQ97"/>
<keyword evidence="4" id="KW-0732">Signal</keyword>
<dbReference type="GO" id="GO:0017004">
    <property type="term" value="P:cytochrome complex assembly"/>
    <property type="evidence" value="ECO:0007669"/>
    <property type="project" value="UniProtKB-KW"/>
</dbReference>
<dbReference type="InterPro" id="IPR013740">
    <property type="entry name" value="Redoxin"/>
</dbReference>
<evidence type="ECO:0000313" key="6">
    <source>
        <dbReference type="EMBL" id="RDC65855.1"/>
    </source>
</evidence>
<evidence type="ECO:0000259" key="5">
    <source>
        <dbReference type="PROSITE" id="PS51352"/>
    </source>
</evidence>
<feature type="domain" description="Thioredoxin" evidence="5">
    <location>
        <begin position="34"/>
        <end position="197"/>
    </location>
</feature>
<dbReference type="PROSITE" id="PS51352">
    <property type="entry name" value="THIOREDOXIN_2"/>
    <property type="match status" value="2"/>
</dbReference>
<dbReference type="PANTHER" id="PTHR43640">
    <property type="entry name" value="OS07G0260300 PROTEIN"/>
    <property type="match status" value="1"/>
</dbReference>
<dbReference type="EMBL" id="QASA01000001">
    <property type="protein sequence ID" value="RDC65855.1"/>
    <property type="molecule type" value="Genomic_DNA"/>
</dbReference>
<dbReference type="Gene3D" id="3.40.30.10">
    <property type="entry name" value="Glutaredoxin"/>
    <property type="match status" value="2"/>
</dbReference>
<dbReference type="PANTHER" id="PTHR43640:SF1">
    <property type="entry name" value="THIOREDOXIN-DEPENDENT PEROXIREDOXIN"/>
    <property type="match status" value="1"/>
</dbReference>
<name>A0A369QQ97_9BACT</name>
<proteinExistence type="predicted"/>
<sequence>MNPSKFFNYLQRFFFFFFALMLANQSLAADVKTLEIGATAPDFSLPGTDGKTYTLKSFASAKVLVVIFSCNHCPTAQAYEDRMIAITKDYKAKGVAVAVVSPNDPKAVALDELGYSDMGDSFAEMKIRYKEKNYNFPYLYDGETEKMSRAYGPIATPHVFIFDKERKLQYVGRLDASEKPGSANAEDTRNAIDALLAGKPVAVPKTKTFGCSVKWSEKSDWAVKAPSVWAKEPVNLEVIDDAGIKALLKNDTDKVRLINVWATWCGPCVTELPEFVEINRMYRRRDFEFITLSADKPDKKDKAHEMLKKMQASAKNYIYSSEDKYKLIEAIDPQWQGALPYTLLIEPGGKVAYRTQGSIEPQKMKKMIVEKVGRYY</sequence>
<accession>A0A369QQ97</accession>
<feature type="domain" description="Thioredoxin" evidence="5">
    <location>
        <begin position="219"/>
        <end position="373"/>
    </location>
</feature>
<dbReference type="GO" id="GO:0016491">
    <property type="term" value="F:oxidoreductase activity"/>
    <property type="evidence" value="ECO:0007669"/>
    <property type="project" value="InterPro"/>
</dbReference>
<dbReference type="InterPro" id="IPR047262">
    <property type="entry name" value="PRX-like1"/>
</dbReference>
<dbReference type="PROSITE" id="PS00194">
    <property type="entry name" value="THIOREDOXIN_1"/>
    <property type="match status" value="1"/>
</dbReference>
<reference evidence="6 7" key="1">
    <citation type="submission" date="2018-04" db="EMBL/GenBank/DDBJ databases">
        <title>Adhaeribacter sp. HMF7616 genome sequencing and assembly.</title>
        <authorList>
            <person name="Kang H."/>
            <person name="Kang J."/>
            <person name="Cha I."/>
            <person name="Kim H."/>
            <person name="Joh K."/>
        </authorList>
    </citation>
    <scope>NUCLEOTIDE SEQUENCE [LARGE SCALE GENOMIC DNA]</scope>
    <source>
        <strain evidence="6 7">HMF7616</strain>
    </source>
</reference>
<comment type="subcellular location">
    <subcellularLocation>
        <location evidence="1">Cell envelope</location>
    </subcellularLocation>
</comment>